<evidence type="ECO:0000256" key="1">
    <source>
        <dbReference type="SAM" id="MobiDB-lite"/>
    </source>
</evidence>
<dbReference type="EMBL" id="CM003528">
    <property type="protein sequence ID" value="RCV05832.1"/>
    <property type="molecule type" value="Genomic_DNA"/>
</dbReference>
<organism evidence="2">
    <name type="scientific">Setaria italica</name>
    <name type="common">Foxtail millet</name>
    <name type="synonym">Panicum italicum</name>
    <dbReference type="NCBI Taxonomy" id="4555"/>
    <lineage>
        <taxon>Eukaryota</taxon>
        <taxon>Viridiplantae</taxon>
        <taxon>Streptophyta</taxon>
        <taxon>Embryophyta</taxon>
        <taxon>Tracheophyta</taxon>
        <taxon>Spermatophyta</taxon>
        <taxon>Magnoliopsida</taxon>
        <taxon>Liliopsida</taxon>
        <taxon>Poales</taxon>
        <taxon>Poaceae</taxon>
        <taxon>PACMAD clade</taxon>
        <taxon>Panicoideae</taxon>
        <taxon>Panicodae</taxon>
        <taxon>Paniceae</taxon>
        <taxon>Cenchrinae</taxon>
        <taxon>Setaria</taxon>
    </lineage>
</organism>
<feature type="compositionally biased region" description="Low complexity" evidence="1">
    <location>
        <begin position="1"/>
        <end position="29"/>
    </location>
</feature>
<feature type="region of interest" description="Disordered" evidence="1">
    <location>
        <begin position="1"/>
        <end position="94"/>
    </location>
</feature>
<gene>
    <name evidence="2" type="ORF">SETIT_1G114400v2</name>
    <name evidence="3" type="ORF">SETIT_1G118900v2</name>
</gene>
<dbReference type="EMBL" id="CM003528">
    <property type="protein sequence ID" value="RCV05889.1"/>
    <property type="molecule type" value="Genomic_DNA"/>
</dbReference>
<protein>
    <submittedName>
        <fullName evidence="2">Uncharacterized protein</fullName>
    </submittedName>
</protein>
<name>A0A368PJK1_SETIT</name>
<evidence type="ECO:0000313" key="2">
    <source>
        <dbReference type="EMBL" id="RCV05832.1"/>
    </source>
</evidence>
<dbReference type="EMBL" id="CM003528">
    <property type="protein sequence ID" value="RCV05833.1"/>
    <property type="molecule type" value="Genomic_DNA"/>
</dbReference>
<proteinExistence type="predicted"/>
<reference evidence="2" key="2">
    <citation type="submission" date="2015-07" db="EMBL/GenBank/DDBJ databases">
        <authorList>
            <person name="Noorani M."/>
        </authorList>
    </citation>
    <scope>NUCLEOTIDE SEQUENCE</scope>
    <source>
        <strain evidence="2">Yugu1</strain>
    </source>
</reference>
<reference evidence="2" key="1">
    <citation type="journal article" date="2012" name="Nat. Biotechnol.">
        <title>Reference genome sequence of the model plant Setaria.</title>
        <authorList>
            <person name="Bennetzen J.L."/>
            <person name="Schmutz J."/>
            <person name="Wang H."/>
            <person name="Percifield R."/>
            <person name="Hawkins J."/>
            <person name="Pontaroli A.C."/>
            <person name="Estep M."/>
            <person name="Feng L."/>
            <person name="Vaughn J.N."/>
            <person name="Grimwood J."/>
            <person name="Jenkins J."/>
            <person name="Barry K."/>
            <person name="Lindquist E."/>
            <person name="Hellsten U."/>
            <person name="Deshpande S."/>
            <person name="Wang X."/>
            <person name="Wu X."/>
            <person name="Mitros T."/>
            <person name="Triplett J."/>
            <person name="Yang X."/>
            <person name="Ye C.Y."/>
            <person name="Mauro-Herrera M."/>
            <person name="Wang L."/>
            <person name="Li P."/>
            <person name="Sharma M."/>
            <person name="Sharma R."/>
            <person name="Ronald P.C."/>
            <person name="Panaud O."/>
            <person name="Kellogg E.A."/>
            <person name="Brutnell T.P."/>
            <person name="Doust A.N."/>
            <person name="Tuskan G.A."/>
            <person name="Rokhsar D."/>
            <person name="Devos K.M."/>
        </authorList>
    </citation>
    <scope>NUCLEOTIDE SEQUENCE [LARGE SCALE GENOMIC DNA]</scope>
    <source>
        <strain evidence="2">Yugu1</strain>
    </source>
</reference>
<accession>A0A368PJK1</accession>
<evidence type="ECO:0000313" key="3">
    <source>
        <dbReference type="EMBL" id="RCV05889.1"/>
    </source>
</evidence>
<dbReference type="AlphaFoldDB" id="A0A368PJK1"/>
<sequence length="94" mass="9818">MTGRGPSSAARARGCSAGARPQAARAQPPDGVGARRQRPVAGQPQAPHPPPLPARTPGRDRRRPATPASRLLRPAPLQRRFSLLLSPCPTPPAA</sequence>